<keyword evidence="1" id="KW-0472">Membrane</keyword>
<gene>
    <name evidence="2" type="ORF">ACFQ5P_07740</name>
</gene>
<protein>
    <submittedName>
        <fullName evidence="2">Uncharacterized protein</fullName>
    </submittedName>
</protein>
<keyword evidence="1" id="KW-1133">Transmembrane helix</keyword>
<evidence type="ECO:0000313" key="3">
    <source>
        <dbReference type="Proteomes" id="UP001597302"/>
    </source>
</evidence>
<name>A0ABW4DVL9_9RHOB</name>
<dbReference type="Proteomes" id="UP001597302">
    <property type="component" value="Unassembled WGS sequence"/>
</dbReference>
<dbReference type="EMBL" id="JBHTOQ010000018">
    <property type="protein sequence ID" value="MFD1481182.1"/>
    <property type="molecule type" value="Genomic_DNA"/>
</dbReference>
<dbReference type="RefSeq" id="WP_165571212.1">
    <property type="nucleotide sequence ID" value="NZ_CBCSAJ010000002.1"/>
</dbReference>
<comment type="caution">
    <text evidence="2">The sequence shown here is derived from an EMBL/GenBank/DDBJ whole genome shotgun (WGS) entry which is preliminary data.</text>
</comment>
<feature type="transmembrane region" description="Helical" evidence="1">
    <location>
        <begin position="21"/>
        <end position="42"/>
    </location>
</feature>
<accession>A0ABW4DVL9</accession>
<keyword evidence="1" id="KW-0812">Transmembrane</keyword>
<sequence length="45" mass="5097">MFDIHTEAYLRRNQSMTDRESAFPILPAAIAASLILWVAVLLHTL</sequence>
<proteinExistence type="predicted"/>
<evidence type="ECO:0000313" key="2">
    <source>
        <dbReference type="EMBL" id="MFD1481182.1"/>
    </source>
</evidence>
<keyword evidence="3" id="KW-1185">Reference proteome</keyword>
<reference evidence="3" key="1">
    <citation type="journal article" date="2019" name="Int. J. Syst. Evol. Microbiol.">
        <title>The Global Catalogue of Microorganisms (GCM) 10K type strain sequencing project: providing services to taxonomists for standard genome sequencing and annotation.</title>
        <authorList>
            <consortium name="The Broad Institute Genomics Platform"/>
            <consortium name="The Broad Institute Genome Sequencing Center for Infectious Disease"/>
            <person name="Wu L."/>
            <person name="Ma J."/>
        </authorList>
    </citation>
    <scope>NUCLEOTIDE SEQUENCE [LARGE SCALE GENOMIC DNA]</scope>
    <source>
        <strain evidence="3">CCM 8875</strain>
    </source>
</reference>
<evidence type="ECO:0000256" key="1">
    <source>
        <dbReference type="SAM" id="Phobius"/>
    </source>
</evidence>
<organism evidence="2 3">
    <name type="scientific">Paracoccus nototheniae</name>
    <dbReference type="NCBI Taxonomy" id="2489002"/>
    <lineage>
        <taxon>Bacteria</taxon>
        <taxon>Pseudomonadati</taxon>
        <taxon>Pseudomonadota</taxon>
        <taxon>Alphaproteobacteria</taxon>
        <taxon>Rhodobacterales</taxon>
        <taxon>Paracoccaceae</taxon>
        <taxon>Paracoccus</taxon>
    </lineage>
</organism>